<dbReference type="GO" id="GO:0016301">
    <property type="term" value="F:kinase activity"/>
    <property type="evidence" value="ECO:0007669"/>
    <property type="project" value="UniProtKB-KW"/>
</dbReference>
<keyword evidence="2" id="KW-1185">Reference proteome</keyword>
<name>R9PAV4_PSEHS</name>
<sequence length="92" mass="9838">MWTECARPAVGAVEEDECAKRGASSCEIGGGSIHSVLPVSQVQATNLGCKLVGWAEYGKRGLVQTSRFGGNVSQRFLVVRRYEIPAPATLQT</sequence>
<dbReference type="GeneID" id="24108081"/>
<dbReference type="Proteomes" id="UP000014071">
    <property type="component" value="Unassembled WGS sequence"/>
</dbReference>
<evidence type="ECO:0000313" key="1">
    <source>
        <dbReference type="EMBL" id="GAC95215.1"/>
    </source>
</evidence>
<keyword evidence="1" id="KW-0808">Transferase</keyword>
<keyword evidence="1" id="KW-0418">Kinase</keyword>
<accession>R9PAV4</accession>
<gene>
    <name evidence="1" type="ORF">PHSY_002790</name>
</gene>
<proteinExistence type="predicted"/>
<dbReference type="HOGENOM" id="CLU_2414247_0_0_1"/>
<dbReference type="AlphaFoldDB" id="R9PAV4"/>
<dbReference type="RefSeq" id="XP_012188802.1">
    <property type="nucleotide sequence ID" value="XM_012333412.1"/>
</dbReference>
<dbReference type="EMBL" id="DF238791">
    <property type="protein sequence ID" value="GAC95215.1"/>
    <property type="molecule type" value="Genomic_DNA"/>
</dbReference>
<protein>
    <submittedName>
        <fullName evidence="1">Hexokinase-1</fullName>
    </submittedName>
</protein>
<evidence type="ECO:0000313" key="2">
    <source>
        <dbReference type="Proteomes" id="UP000014071"/>
    </source>
</evidence>
<reference evidence="2" key="1">
    <citation type="journal article" date="2013" name="Genome Announc.">
        <title>Draft genome sequence of the basidiomycetous yeast-like fungus Pseudozyma hubeiensis SY62, which produces an abundant amount of the biosurfactant mannosylerythritol lipids.</title>
        <authorList>
            <person name="Konishi M."/>
            <person name="Hatada Y."/>
            <person name="Horiuchi J."/>
        </authorList>
    </citation>
    <scope>NUCLEOTIDE SEQUENCE [LARGE SCALE GENOMIC DNA]</scope>
    <source>
        <strain evidence="2">SY62</strain>
    </source>
</reference>
<organism evidence="1 2">
    <name type="scientific">Pseudozyma hubeiensis (strain SY62)</name>
    <name type="common">Yeast</name>
    <dbReference type="NCBI Taxonomy" id="1305764"/>
    <lineage>
        <taxon>Eukaryota</taxon>
        <taxon>Fungi</taxon>
        <taxon>Dikarya</taxon>
        <taxon>Basidiomycota</taxon>
        <taxon>Ustilaginomycotina</taxon>
        <taxon>Ustilaginomycetes</taxon>
        <taxon>Ustilaginales</taxon>
        <taxon>Ustilaginaceae</taxon>
        <taxon>Pseudozyma</taxon>
    </lineage>
</organism>